<dbReference type="GO" id="GO:0001665">
    <property type="term" value="F:alpha-N-acetylgalactosaminide alpha-2,6-sialyltransferase activity"/>
    <property type="evidence" value="ECO:0007669"/>
    <property type="project" value="TreeGrafter"/>
</dbReference>
<evidence type="ECO:0000256" key="7">
    <source>
        <dbReference type="ARBA" id="ARBA00022981"/>
    </source>
</evidence>
<evidence type="ECO:0000256" key="9">
    <source>
        <dbReference type="ARBA" id="ARBA00023034"/>
    </source>
</evidence>
<keyword evidence="9" id="KW-0333">Golgi apparatus</keyword>
<evidence type="ECO:0000256" key="10">
    <source>
        <dbReference type="ARBA" id="ARBA00023098"/>
    </source>
</evidence>
<evidence type="ECO:0000256" key="11">
    <source>
        <dbReference type="ARBA" id="ARBA00023136"/>
    </source>
</evidence>
<evidence type="ECO:0000256" key="8">
    <source>
        <dbReference type="ARBA" id="ARBA00022989"/>
    </source>
</evidence>
<keyword evidence="3" id="KW-0328">Glycosyltransferase</keyword>
<comment type="similarity">
    <text evidence="2">Belongs to the glycosyltransferase 29 family.</text>
</comment>
<dbReference type="GO" id="GO:0000139">
    <property type="term" value="C:Golgi membrane"/>
    <property type="evidence" value="ECO:0007669"/>
    <property type="project" value="UniProtKB-SubCell"/>
</dbReference>
<dbReference type="Pfam" id="PF00777">
    <property type="entry name" value="Glyco_transf_29"/>
    <property type="match status" value="1"/>
</dbReference>
<evidence type="ECO:0000256" key="6">
    <source>
        <dbReference type="ARBA" id="ARBA00022968"/>
    </source>
</evidence>
<keyword evidence="4" id="KW-0808">Transferase</keyword>
<evidence type="ECO:0000256" key="13">
    <source>
        <dbReference type="ARBA" id="ARBA00023180"/>
    </source>
</evidence>
<keyword evidence="8 15" id="KW-1133">Transmembrane helix</keyword>
<keyword evidence="11 15" id="KW-0472">Membrane</keyword>
<dbReference type="EMBL" id="JAFIRN010000015">
    <property type="protein sequence ID" value="KAG5834516.1"/>
    <property type="molecule type" value="Genomic_DNA"/>
</dbReference>
<organism evidence="16 17">
    <name type="scientific">Anguilla anguilla</name>
    <name type="common">European freshwater eel</name>
    <name type="synonym">Muraena anguilla</name>
    <dbReference type="NCBI Taxonomy" id="7936"/>
    <lineage>
        <taxon>Eukaryota</taxon>
        <taxon>Metazoa</taxon>
        <taxon>Chordata</taxon>
        <taxon>Craniata</taxon>
        <taxon>Vertebrata</taxon>
        <taxon>Euteleostomi</taxon>
        <taxon>Actinopterygii</taxon>
        <taxon>Neopterygii</taxon>
        <taxon>Teleostei</taxon>
        <taxon>Anguilliformes</taxon>
        <taxon>Anguillidae</taxon>
        <taxon>Anguilla</taxon>
    </lineage>
</organism>
<dbReference type="PANTHER" id="PTHR45906">
    <property type="entry name" value="ALPHA-N-ACETYL-NEURAMINYL-2,3-BETA-GALACTOSYL-1, 3-N-ACETYL-GALACTOSAMINIDE ALPHA-2,6-SIALYLTRANSFERASE-LIKE"/>
    <property type="match status" value="1"/>
</dbReference>
<accession>A0A9D3LQC2</accession>
<keyword evidence="6" id="KW-0735">Signal-anchor</keyword>
<reference evidence="16" key="1">
    <citation type="submission" date="2021-01" db="EMBL/GenBank/DDBJ databases">
        <title>A chromosome-scale assembly of European eel, Anguilla anguilla.</title>
        <authorList>
            <person name="Henkel C."/>
            <person name="Jong-Raadsen S.A."/>
            <person name="Dufour S."/>
            <person name="Weltzien F.-A."/>
            <person name="Palstra A.P."/>
            <person name="Pelster B."/>
            <person name="Spaink H.P."/>
            <person name="Van Den Thillart G.E."/>
            <person name="Jansen H."/>
            <person name="Zahm M."/>
            <person name="Klopp C."/>
            <person name="Cedric C."/>
            <person name="Louis A."/>
            <person name="Berthelot C."/>
            <person name="Parey E."/>
            <person name="Roest Crollius H."/>
            <person name="Montfort J."/>
            <person name="Robinson-Rechavi M."/>
            <person name="Bucao C."/>
            <person name="Bouchez O."/>
            <person name="Gislard M."/>
            <person name="Lluch J."/>
            <person name="Milhes M."/>
            <person name="Lampietro C."/>
            <person name="Lopez Roques C."/>
            <person name="Donnadieu C."/>
            <person name="Braasch I."/>
            <person name="Desvignes T."/>
            <person name="Postlethwait J."/>
            <person name="Bobe J."/>
            <person name="Guiguen Y."/>
            <person name="Dirks R."/>
        </authorList>
    </citation>
    <scope>NUCLEOTIDE SEQUENCE</scope>
    <source>
        <strain evidence="16">Tag_6206</strain>
        <tissue evidence="16">Liver</tissue>
    </source>
</reference>
<proteinExistence type="inferred from homology"/>
<dbReference type="GO" id="GO:0009311">
    <property type="term" value="P:oligosaccharide metabolic process"/>
    <property type="evidence" value="ECO:0007669"/>
    <property type="project" value="TreeGrafter"/>
</dbReference>
<keyword evidence="13" id="KW-0325">Glycoprotein</keyword>
<evidence type="ECO:0000256" key="4">
    <source>
        <dbReference type="ARBA" id="ARBA00022679"/>
    </source>
</evidence>
<keyword evidence="7" id="KW-0730">Sialic acid</keyword>
<evidence type="ECO:0000256" key="12">
    <source>
        <dbReference type="ARBA" id="ARBA00023157"/>
    </source>
</evidence>
<sequence length="332" mass="37940">MHCCHAFYVCFLELIKIMHMNRDLLAYFSLRCIDAVFGIFTLSKTTGLVSSRHRVYWICLLIVSALSVVLWYNHVTKLNVTIMANVGLRGYVRITSGQMDQYLDVHCKECALVSSSGQMLKAGKGKEIDELDCVIRMNNAPTVGYEHDVGSKTSLRVVSHTSVPLILKNETYYFQQSAGTVYVVWGPERNMRQDGKGKIFNVLLKAAKKYPHAKIYVVTREKIQYCDGLFQNETGKNRMQSGAFLSTGFFTMVLAMDMCDSIQVYGMISDDYCSQANHTAVPYHYYERGRMDECRMYRVHEKARRGGHRFITEKAIYGRYFGGILSWGILMT</sequence>
<feature type="transmembrane region" description="Helical" evidence="15">
    <location>
        <begin position="24"/>
        <end position="43"/>
    </location>
</feature>
<keyword evidence="10" id="KW-0443">Lipid metabolism</keyword>
<dbReference type="PANTHER" id="PTHR45906:SF4">
    <property type="entry name" value="ALPHA-N-ACETYL-NEURAMINYL-2,3-BETA-GALACTOSYL-1,3-N-ACETYL-GALACTOSAMINIDE ALPHA-2,6-SIALYLTRANSFERASE"/>
    <property type="match status" value="1"/>
</dbReference>
<keyword evidence="17" id="KW-1185">Reference proteome</keyword>
<dbReference type="Proteomes" id="UP001044222">
    <property type="component" value="Chromosome 15"/>
</dbReference>
<evidence type="ECO:0000256" key="1">
    <source>
        <dbReference type="ARBA" id="ARBA00004323"/>
    </source>
</evidence>
<evidence type="ECO:0000313" key="16">
    <source>
        <dbReference type="EMBL" id="KAG5834516.1"/>
    </source>
</evidence>
<keyword evidence="5 15" id="KW-0812">Transmembrane</keyword>
<comment type="subcellular location">
    <subcellularLocation>
        <location evidence="1">Golgi apparatus membrane</location>
        <topology evidence="1">Single-pass type II membrane protein</topology>
    </subcellularLocation>
</comment>
<gene>
    <name evidence="16" type="ORF">ANANG_G00262330</name>
</gene>
<name>A0A9D3LQC2_ANGAN</name>
<dbReference type="AlphaFoldDB" id="A0A9D3LQC2"/>
<keyword evidence="12" id="KW-1015">Disulfide bond</keyword>
<feature type="transmembrane region" description="Helical" evidence="15">
    <location>
        <begin position="55"/>
        <end position="72"/>
    </location>
</feature>
<evidence type="ECO:0000256" key="2">
    <source>
        <dbReference type="ARBA" id="ARBA00006003"/>
    </source>
</evidence>
<dbReference type="Gene3D" id="3.90.1480.20">
    <property type="entry name" value="Glycosyl transferase family 29"/>
    <property type="match status" value="1"/>
</dbReference>
<evidence type="ECO:0000256" key="5">
    <source>
        <dbReference type="ARBA" id="ARBA00022692"/>
    </source>
</evidence>
<evidence type="ECO:0000256" key="14">
    <source>
        <dbReference type="ARBA" id="ARBA00043744"/>
    </source>
</evidence>
<comment type="caution">
    <text evidence="16">The sequence shown here is derived from an EMBL/GenBank/DDBJ whole genome shotgun (WGS) entry which is preliminary data.</text>
</comment>
<evidence type="ECO:0000256" key="3">
    <source>
        <dbReference type="ARBA" id="ARBA00022676"/>
    </source>
</evidence>
<dbReference type="GO" id="GO:0001574">
    <property type="term" value="P:ganglioside biosynthetic process"/>
    <property type="evidence" value="ECO:0007669"/>
    <property type="project" value="TreeGrafter"/>
</dbReference>
<evidence type="ECO:0000256" key="15">
    <source>
        <dbReference type="SAM" id="Phobius"/>
    </source>
</evidence>
<comment type="catalytic activity">
    <reaction evidence="14">
        <text>a ganglioside GM1b (d18:1(4E)) + CMP-N-acetyl-beta-neuraminate = a ganglioside GD1alpha (d18:1(4E)) + CMP + H(+)</text>
        <dbReference type="Rhea" id="RHEA:41968"/>
        <dbReference type="ChEBI" id="CHEBI:15378"/>
        <dbReference type="ChEBI" id="CHEBI:57812"/>
        <dbReference type="ChEBI" id="CHEBI:60377"/>
        <dbReference type="ChEBI" id="CHEBI:78568"/>
        <dbReference type="ChEBI" id="CHEBI:78569"/>
    </reaction>
    <physiologicalReaction direction="left-to-right" evidence="14">
        <dbReference type="Rhea" id="RHEA:41969"/>
    </physiologicalReaction>
</comment>
<dbReference type="InterPro" id="IPR001675">
    <property type="entry name" value="Glyco_trans_29"/>
</dbReference>
<dbReference type="InterPro" id="IPR038578">
    <property type="entry name" value="GT29-like_sf"/>
</dbReference>
<evidence type="ECO:0000313" key="17">
    <source>
        <dbReference type="Proteomes" id="UP001044222"/>
    </source>
</evidence>
<protein>
    <submittedName>
        <fullName evidence="16">Uncharacterized protein</fullName>
    </submittedName>
</protein>